<sequence>MAEGSPRRKEQTAVHPGISPTLGAVVSACHEGPPPNHVGTVCLSPPIPSKSHHSTFWTISIPRHSQFYDRSATHIVKVVAPVNDKATSRKRNADDARSSYSQKRPKLRPKVDTEIKEAQWVCGYDNFKFLGLPPELRNQIYEYATECTYRCFPMLHKRPKKVCKLAVYHSSRKSTNLPAAERKPVPYLALTQTCMQIRAEFRPMWLSMHRVPLNFMDTYFKAFFPARIPPTLARFKPHVLTSSSLRIWVRKDDLGSTANCCDATRLFKHKARFPDCAITCQSLSSTEDSILRDLEWLINHKNAAWRKSVIGGSISQVRFGLDTDWDTGKKTVAVDMVVKERFAEPWMKIISAAPPKGAMERFLRHFGFELHSRPWKTRVSVDYS</sequence>
<comment type="caution">
    <text evidence="1">The sequence shown here is derived from an EMBL/GenBank/DDBJ whole genome shotgun (WGS) entry which is preliminary data.</text>
</comment>
<accession>A0ACB6RPC9</accession>
<dbReference type="Proteomes" id="UP000799754">
    <property type="component" value="Unassembled WGS sequence"/>
</dbReference>
<organism evidence="1 2">
    <name type="scientific">Macroventuria anomochaeta</name>
    <dbReference type="NCBI Taxonomy" id="301207"/>
    <lineage>
        <taxon>Eukaryota</taxon>
        <taxon>Fungi</taxon>
        <taxon>Dikarya</taxon>
        <taxon>Ascomycota</taxon>
        <taxon>Pezizomycotina</taxon>
        <taxon>Dothideomycetes</taxon>
        <taxon>Pleosporomycetidae</taxon>
        <taxon>Pleosporales</taxon>
        <taxon>Pleosporineae</taxon>
        <taxon>Didymellaceae</taxon>
        <taxon>Macroventuria</taxon>
    </lineage>
</organism>
<gene>
    <name evidence="1" type="ORF">BU25DRAFT_173782</name>
</gene>
<keyword evidence="2" id="KW-1185">Reference proteome</keyword>
<evidence type="ECO:0000313" key="1">
    <source>
        <dbReference type="EMBL" id="KAF2623746.1"/>
    </source>
</evidence>
<protein>
    <submittedName>
        <fullName evidence="1">Uncharacterized protein</fullName>
    </submittedName>
</protein>
<reference evidence="1" key="1">
    <citation type="journal article" date="2020" name="Stud. Mycol.">
        <title>101 Dothideomycetes genomes: a test case for predicting lifestyles and emergence of pathogens.</title>
        <authorList>
            <person name="Haridas S."/>
            <person name="Albert R."/>
            <person name="Binder M."/>
            <person name="Bloem J."/>
            <person name="Labutti K."/>
            <person name="Salamov A."/>
            <person name="Andreopoulos B."/>
            <person name="Baker S."/>
            <person name="Barry K."/>
            <person name="Bills G."/>
            <person name="Bluhm B."/>
            <person name="Cannon C."/>
            <person name="Castanera R."/>
            <person name="Culley D."/>
            <person name="Daum C."/>
            <person name="Ezra D."/>
            <person name="Gonzalez J."/>
            <person name="Henrissat B."/>
            <person name="Kuo A."/>
            <person name="Liang C."/>
            <person name="Lipzen A."/>
            <person name="Lutzoni F."/>
            <person name="Magnuson J."/>
            <person name="Mondo S."/>
            <person name="Nolan M."/>
            <person name="Ohm R."/>
            <person name="Pangilinan J."/>
            <person name="Park H.-J."/>
            <person name="Ramirez L."/>
            <person name="Alfaro M."/>
            <person name="Sun H."/>
            <person name="Tritt A."/>
            <person name="Yoshinaga Y."/>
            <person name="Zwiers L.-H."/>
            <person name="Turgeon B."/>
            <person name="Goodwin S."/>
            <person name="Spatafora J."/>
            <person name="Crous P."/>
            <person name="Grigoriev I."/>
        </authorList>
    </citation>
    <scope>NUCLEOTIDE SEQUENCE</scope>
    <source>
        <strain evidence="1">CBS 525.71</strain>
    </source>
</reference>
<dbReference type="EMBL" id="MU006735">
    <property type="protein sequence ID" value="KAF2623746.1"/>
    <property type="molecule type" value="Genomic_DNA"/>
</dbReference>
<name>A0ACB6RPC9_9PLEO</name>
<proteinExistence type="predicted"/>
<evidence type="ECO:0000313" key="2">
    <source>
        <dbReference type="Proteomes" id="UP000799754"/>
    </source>
</evidence>